<dbReference type="VEuPathDB" id="FungiDB:BCV72DRAFT_94401"/>
<keyword evidence="3" id="KW-0119">Carbohydrate metabolism</keyword>
<evidence type="ECO:0008006" key="5">
    <source>
        <dbReference type="Google" id="ProtNLM"/>
    </source>
</evidence>
<dbReference type="GO" id="GO:0006004">
    <property type="term" value="P:fucose metabolic process"/>
    <property type="evidence" value="ECO:0007669"/>
    <property type="project" value="UniProtKB-KW"/>
</dbReference>
<proteinExistence type="predicted"/>
<dbReference type="Pfam" id="PF10250">
    <property type="entry name" value="O-FucT"/>
    <property type="match status" value="1"/>
</dbReference>
<keyword evidence="2" id="KW-0294">Fucose metabolism</keyword>
<dbReference type="CDD" id="cd11296">
    <property type="entry name" value="O-FucT_like"/>
    <property type="match status" value="1"/>
</dbReference>
<dbReference type="OrthoDB" id="1882547at2759"/>
<keyword evidence="1" id="KW-0808">Transferase</keyword>
<organism evidence="4">
    <name type="scientific">Rhizopus microsporus var. microsporus</name>
    <dbReference type="NCBI Taxonomy" id="86635"/>
    <lineage>
        <taxon>Eukaryota</taxon>
        <taxon>Fungi</taxon>
        <taxon>Fungi incertae sedis</taxon>
        <taxon>Mucoromycota</taxon>
        <taxon>Mucoromycotina</taxon>
        <taxon>Mucoromycetes</taxon>
        <taxon>Mucorales</taxon>
        <taxon>Mucorineae</taxon>
        <taxon>Rhizopodaceae</taxon>
        <taxon>Rhizopus</taxon>
    </lineage>
</organism>
<dbReference type="GO" id="GO:0016740">
    <property type="term" value="F:transferase activity"/>
    <property type="evidence" value="ECO:0007669"/>
    <property type="project" value="UniProtKB-KW"/>
</dbReference>
<evidence type="ECO:0000256" key="1">
    <source>
        <dbReference type="ARBA" id="ARBA00022679"/>
    </source>
</evidence>
<dbReference type="AlphaFoldDB" id="A0A1X0RHM3"/>
<evidence type="ECO:0000256" key="3">
    <source>
        <dbReference type="ARBA" id="ARBA00023277"/>
    </source>
</evidence>
<accession>A0A1X0RHM3</accession>
<dbReference type="PANTHER" id="PTHR36050:SF1">
    <property type="entry name" value="O-FUCOSYLTRANSFERASE 30"/>
    <property type="match status" value="1"/>
</dbReference>
<dbReference type="Gene3D" id="3.40.50.11350">
    <property type="match status" value="1"/>
</dbReference>
<evidence type="ECO:0000313" key="4">
    <source>
        <dbReference type="EMBL" id="ORE11563.1"/>
    </source>
</evidence>
<evidence type="ECO:0000256" key="2">
    <source>
        <dbReference type="ARBA" id="ARBA00023253"/>
    </source>
</evidence>
<name>A0A1X0RHM3_RHIZD</name>
<gene>
    <name evidence="4" type="ORF">BCV72DRAFT_94401</name>
</gene>
<dbReference type="EMBL" id="KV921856">
    <property type="protein sequence ID" value="ORE11563.1"/>
    <property type="molecule type" value="Genomic_DNA"/>
</dbReference>
<dbReference type="InterPro" id="IPR019378">
    <property type="entry name" value="GDP-Fuc_O-FucTrfase"/>
</dbReference>
<protein>
    <recommendedName>
        <fullName evidence="5">CigA protein</fullName>
    </recommendedName>
</protein>
<sequence length="493" mass="57354">MYSIKKKSTFGLIAAIFLITASLFYLKATKRRSHDTIPVIFPGTFELNNISTEEKFLSYLPHSGFHNQRIELENALLLATYLNRTLLVPPVMLASPAMPWSKYDKLYERLLFQSKAGLKHCVSIPSDMPLPAECLNSFRYTNVPWSFFYNMSEIQQRTVPLLFRDSLSYQWIYTHLDVTAKDVYFFKDLMPYEYQISDDPTADLPLDRFNYRIDLDTLKDIEHRVLHFGSMFGSYRVLAETPEHQQILRDIRSSMIFRHPVLSHVTEKIVKKLGGTNQFVGMHIRVGDGIFKLRASIHIDDIFHSLVDQFTDLTLEQVTQYDPKHDQDRLESTDYEVVLRSMPVESNHTKPIEVHHDTPIILTEPKTTMHCQDPLDDVTARFRHTVLYIATDAPNPRHHPLLQKLFRVFPCTFVLSDFDEEVKEIQKLQVVEENVKLDSYLIPMLDAMIAAHGHTFFSTPHSTFSHYIERQLHPVYTGKQVQVIGLEEYLKSQ</sequence>
<dbReference type="PANTHER" id="PTHR36050">
    <property type="entry name" value="O-FUCOSYLTRANSFERASE 30"/>
    <property type="match status" value="1"/>
</dbReference>
<reference evidence="4" key="1">
    <citation type="journal article" date="2016" name="Proc. Natl. Acad. Sci. U.S.A.">
        <title>Lipid metabolic changes in an early divergent fungus govern the establishment of a mutualistic symbiosis with endobacteria.</title>
        <authorList>
            <person name="Lastovetsky O.A."/>
            <person name="Gaspar M.L."/>
            <person name="Mondo S.J."/>
            <person name="LaButti K.M."/>
            <person name="Sandor L."/>
            <person name="Grigoriev I.V."/>
            <person name="Henry S.A."/>
            <person name="Pawlowska T.E."/>
        </authorList>
    </citation>
    <scope>NUCLEOTIDE SEQUENCE [LARGE SCALE GENOMIC DNA]</scope>
    <source>
        <strain evidence="4">ATCC 52814</strain>
    </source>
</reference>
<dbReference type="Proteomes" id="UP000242414">
    <property type="component" value="Unassembled WGS sequence"/>
</dbReference>